<evidence type="ECO:0000256" key="7">
    <source>
        <dbReference type="SAM" id="Phobius"/>
    </source>
</evidence>
<keyword evidence="3 7" id="KW-0812">Transmembrane</keyword>
<dbReference type="EMBL" id="JBHTJZ010000005">
    <property type="protein sequence ID" value="MFD0958579.1"/>
    <property type="molecule type" value="Genomic_DNA"/>
</dbReference>
<evidence type="ECO:0000313" key="9">
    <source>
        <dbReference type="EMBL" id="MFD0958579.1"/>
    </source>
</evidence>
<feature type="domain" description="Peptidase S54 rhomboid" evidence="8">
    <location>
        <begin position="63"/>
        <end position="198"/>
    </location>
</feature>
<evidence type="ECO:0000313" key="10">
    <source>
        <dbReference type="Proteomes" id="UP001596989"/>
    </source>
</evidence>
<evidence type="ECO:0000256" key="2">
    <source>
        <dbReference type="ARBA" id="ARBA00009045"/>
    </source>
</evidence>
<evidence type="ECO:0000256" key="1">
    <source>
        <dbReference type="ARBA" id="ARBA00004141"/>
    </source>
</evidence>
<dbReference type="PANTHER" id="PTHR43731">
    <property type="entry name" value="RHOMBOID PROTEASE"/>
    <property type="match status" value="1"/>
</dbReference>
<feature type="transmembrane region" description="Helical" evidence="7">
    <location>
        <begin position="81"/>
        <end position="99"/>
    </location>
</feature>
<dbReference type="Gene3D" id="1.20.1540.10">
    <property type="entry name" value="Rhomboid-like"/>
    <property type="match status" value="1"/>
</dbReference>
<keyword evidence="5 7" id="KW-1133">Transmembrane helix</keyword>
<feature type="transmembrane region" description="Helical" evidence="7">
    <location>
        <begin position="12"/>
        <end position="35"/>
    </location>
</feature>
<evidence type="ECO:0000256" key="5">
    <source>
        <dbReference type="ARBA" id="ARBA00022989"/>
    </source>
</evidence>
<dbReference type="InterPro" id="IPR022764">
    <property type="entry name" value="Peptidase_S54_rhomboid_dom"/>
</dbReference>
<dbReference type="Proteomes" id="UP001596989">
    <property type="component" value="Unassembled WGS sequence"/>
</dbReference>
<feature type="transmembrane region" description="Helical" evidence="7">
    <location>
        <begin position="131"/>
        <end position="152"/>
    </location>
</feature>
<keyword evidence="9" id="KW-0645">Protease</keyword>
<evidence type="ECO:0000256" key="3">
    <source>
        <dbReference type="ARBA" id="ARBA00022692"/>
    </source>
</evidence>
<gene>
    <name evidence="9" type="ORF">ACFQ2I_04180</name>
</gene>
<evidence type="ECO:0000259" key="8">
    <source>
        <dbReference type="Pfam" id="PF01694"/>
    </source>
</evidence>
<keyword evidence="6 7" id="KW-0472">Membrane</keyword>
<accession>A0ABW3HMD1</accession>
<proteinExistence type="inferred from homology"/>
<name>A0ABW3HMD1_9BACL</name>
<reference evidence="10" key="1">
    <citation type="journal article" date="2019" name="Int. J. Syst. Evol. Microbiol.">
        <title>The Global Catalogue of Microorganisms (GCM) 10K type strain sequencing project: providing services to taxonomists for standard genome sequencing and annotation.</title>
        <authorList>
            <consortium name="The Broad Institute Genomics Platform"/>
            <consortium name="The Broad Institute Genome Sequencing Center for Infectious Disease"/>
            <person name="Wu L."/>
            <person name="Ma J."/>
        </authorList>
    </citation>
    <scope>NUCLEOTIDE SEQUENCE [LARGE SCALE GENOMIC DNA]</scope>
    <source>
        <strain evidence="10">CCUG 59129</strain>
    </source>
</reference>
<comment type="subcellular location">
    <subcellularLocation>
        <location evidence="1">Membrane</location>
        <topology evidence="1">Multi-pass membrane protein</topology>
    </subcellularLocation>
</comment>
<dbReference type="InterPro" id="IPR035952">
    <property type="entry name" value="Rhomboid-like_sf"/>
</dbReference>
<dbReference type="GO" id="GO:0006508">
    <property type="term" value="P:proteolysis"/>
    <property type="evidence" value="ECO:0007669"/>
    <property type="project" value="UniProtKB-KW"/>
</dbReference>
<comment type="similarity">
    <text evidence="2">Belongs to the peptidase S54 family.</text>
</comment>
<dbReference type="InterPro" id="IPR050925">
    <property type="entry name" value="Rhomboid_protease_S54"/>
</dbReference>
<comment type="caution">
    <text evidence="9">The sequence shown here is derived from an EMBL/GenBank/DDBJ whole genome shotgun (WGS) entry which is preliminary data.</text>
</comment>
<dbReference type="PANTHER" id="PTHR43731:SF14">
    <property type="entry name" value="PRESENILIN-ASSOCIATED RHOMBOID-LIKE PROTEIN, MITOCHONDRIAL"/>
    <property type="match status" value="1"/>
</dbReference>
<protein>
    <submittedName>
        <fullName evidence="9">Rhomboid family intramembrane serine protease</fullName>
        <ecNumber evidence="9">3.4.21.-</ecNumber>
    </submittedName>
</protein>
<dbReference type="RefSeq" id="WP_377562371.1">
    <property type="nucleotide sequence ID" value="NZ_JBHTJZ010000005.1"/>
</dbReference>
<dbReference type="Pfam" id="PF01694">
    <property type="entry name" value="Rhomboid"/>
    <property type="match status" value="1"/>
</dbReference>
<dbReference type="SUPFAM" id="SSF144091">
    <property type="entry name" value="Rhomboid-like"/>
    <property type="match status" value="1"/>
</dbReference>
<dbReference type="GO" id="GO:0008233">
    <property type="term" value="F:peptidase activity"/>
    <property type="evidence" value="ECO:0007669"/>
    <property type="project" value="UniProtKB-KW"/>
</dbReference>
<feature type="transmembrane region" description="Helical" evidence="7">
    <location>
        <begin position="164"/>
        <end position="182"/>
    </location>
</feature>
<feature type="transmembrane region" description="Helical" evidence="7">
    <location>
        <begin position="106"/>
        <end position="125"/>
    </location>
</feature>
<evidence type="ECO:0000256" key="6">
    <source>
        <dbReference type="ARBA" id="ARBA00023136"/>
    </source>
</evidence>
<sequence length="213" mass="24087">MIFLRYESFKGYLRNYPGTSVLVLLNIIYFIVLVINGDPNDALHAFRMGAFISDPVTDPLGLEQPWRYIVSQFMHADFSHLFFNMFALIVFVPPLEYLVKTVRFIPFYLLCGIGGNLLSAIMAIGDGDIHIGVGASGAIYGAYGAYLFIALFRKSMMDIASRKTIYLILGFGIVYSIMMVRVSLWGHVGGLLTGFLLYKLFESAHLWKRQRRS</sequence>
<evidence type="ECO:0000256" key="4">
    <source>
        <dbReference type="ARBA" id="ARBA00022801"/>
    </source>
</evidence>
<organism evidence="9 10">
    <name type="scientific">Paenibacillus chungangensis</name>
    <dbReference type="NCBI Taxonomy" id="696535"/>
    <lineage>
        <taxon>Bacteria</taxon>
        <taxon>Bacillati</taxon>
        <taxon>Bacillota</taxon>
        <taxon>Bacilli</taxon>
        <taxon>Bacillales</taxon>
        <taxon>Paenibacillaceae</taxon>
        <taxon>Paenibacillus</taxon>
    </lineage>
</organism>
<keyword evidence="4 9" id="KW-0378">Hydrolase</keyword>
<keyword evidence="10" id="KW-1185">Reference proteome</keyword>
<dbReference type="EC" id="3.4.21.-" evidence="9"/>